<dbReference type="PANTHER" id="PTHR30518">
    <property type="entry name" value="ENDOLYTIC MUREIN TRANSGLYCOSYLASE"/>
    <property type="match status" value="1"/>
</dbReference>
<evidence type="ECO:0000313" key="8">
    <source>
        <dbReference type="EMBL" id="TGD56794.1"/>
    </source>
</evidence>
<dbReference type="EMBL" id="SRLH01000009">
    <property type="protein sequence ID" value="TGD56794.1"/>
    <property type="molecule type" value="Genomic_DNA"/>
</dbReference>
<evidence type="ECO:0000256" key="1">
    <source>
        <dbReference type="ARBA" id="ARBA00022475"/>
    </source>
</evidence>
<dbReference type="GO" id="GO:0009252">
    <property type="term" value="P:peptidoglycan biosynthetic process"/>
    <property type="evidence" value="ECO:0007669"/>
    <property type="project" value="UniProtKB-UniRule"/>
</dbReference>
<reference evidence="8 9" key="1">
    <citation type="submission" date="2019-04" db="EMBL/GenBank/DDBJ databases">
        <title>Flavobacterium sp. strain DS2-A Genome sequencing and assembly.</title>
        <authorList>
            <person name="Kim I."/>
        </authorList>
    </citation>
    <scope>NUCLEOTIDE SEQUENCE [LARGE SCALE GENOMIC DNA]</scope>
    <source>
        <strain evidence="8 9">DS2-A</strain>
    </source>
</reference>
<dbReference type="CDD" id="cd08010">
    <property type="entry name" value="MltG_like"/>
    <property type="match status" value="1"/>
</dbReference>
<accession>A0A4Z0L385</accession>
<dbReference type="InterPro" id="IPR003770">
    <property type="entry name" value="MLTG-like"/>
</dbReference>
<dbReference type="NCBIfam" id="TIGR00247">
    <property type="entry name" value="endolytic transglycosylase MltG"/>
    <property type="match status" value="1"/>
</dbReference>
<dbReference type="EC" id="4.2.2.29" evidence="7"/>
<evidence type="ECO:0000256" key="3">
    <source>
        <dbReference type="ARBA" id="ARBA00022989"/>
    </source>
</evidence>
<dbReference type="HAMAP" id="MF_02065">
    <property type="entry name" value="MltG"/>
    <property type="match status" value="1"/>
</dbReference>
<dbReference type="Pfam" id="PF02618">
    <property type="entry name" value="YceG"/>
    <property type="match status" value="1"/>
</dbReference>
<dbReference type="PANTHER" id="PTHR30518:SF2">
    <property type="entry name" value="ENDOLYTIC MUREIN TRANSGLYCOSYLASE"/>
    <property type="match status" value="1"/>
</dbReference>
<evidence type="ECO:0000256" key="5">
    <source>
        <dbReference type="ARBA" id="ARBA00023239"/>
    </source>
</evidence>
<evidence type="ECO:0000256" key="4">
    <source>
        <dbReference type="ARBA" id="ARBA00023136"/>
    </source>
</evidence>
<comment type="caution">
    <text evidence="8">The sequence shown here is derived from an EMBL/GenBank/DDBJ whole genome shotgun (WGS) entry which is preliminary data.</text>
</comment>
<evidence type="ECO:0000256" key="7">
    <source>
        <dbReference type="HAMAP-Rule" id="MF_02065"/>
    </source>
</evidence>
<evidence type="ECO:0000313" key="9">
    <source>
        <dbReference type="Proteomes" id="UP000297407"/>
    </source>
</evidence>
<protein>
    <recommendedName>
        <fullName evidence="7">Endolytic murein transglycosylase</fullName>
        <ecNumber evidence="7">4.2.2.29</ecNumber>
    </recommendedName>
    <alternativeName>
        <fullName evidence="7">Peptidoglycan lytic transglycosylase</fullName>
    </alternativeName>
    <alternativeName>
        <fullName evidence="7">Peptidoglycan polymerization terminase</fullName>
    </alternativeName>
</protein>
<keyword evidence="2 7" id="KW-0812">Transmembrane</keyword>
<keyword evidence="1 7" id="KW-1003">Cell membrane</keyword>
<comment type="function">
    <text evidence="7">Functions as a peptidoglycan terminase that cleaves nascent peptidoglycan strands endolytically to terminate their elongation.</text>
</comment>
<sequence length="343" mass="39372">MSKKKIAIIAALALMVSVAVYGYIYLLSGNTKFDKKELYVFVPTGSKYEDVLKIIEPYVKDIDKFKFAAEKRSYDENVFPGRFLFKKGMNNLQLVSALRHNMPLNLAFNNQESLEKLVSRISSQMEVDSTTLINTIRDSVFMEKNGFNNETILGMFIPNTYEMKWNTPAEKIRDKMADEYHKFWNSDRLAKAKELGMTPVEVITLAAIVHKETVKTDERPRVAGVYLNRLKQEMPLQADPTVIYAVKRNSGDFNQIIKRVRGEMLRINSPYNTYVNIGLPPGPIAMPDISAVDAVLNAEKHDYIYFCASVERFGYHDFATTYEEHQVNARKYAEWVTKLGIEK</sequence>
<keyword evidence="6 7" id="KW-0961">Cell wall biogenesis/degradation</keyword>
<dbReference type="Gene3D" id="3.30.160.60">
    <property type="entry name" value="Classic Zinc Finger"/>
    <property type="match status" value="1"/>
</dbReference>
<dbReference type="AlphaFoldDB" id="A0A4Z0L385"/>
<evidence type="ECO:0000256" key="6">
    <source>
        <dbReference type="ARBA" id="ARBA00023316"/>
    </source>
</evidence>
<name>A0A4Z0L385_9FLAO</name>
<keyword evidence="3 7" id="KW-1133">Transmembrane helix</keyword>
<keyword evidence="4 7" id="KW-0472">Membrane</keyword>
<dbReference type="OrthoDB" id="9814591at2"/>
<dbReference type="GO" id="GO:0071555">
    <property type="term" value="P:cell wall organization"/>
    <property type="evidence" value="ECO:0007669"/>
    <property type="project" value="UniProtKB-KW"/>
</dbReference>
<keyword evidence="9" id="KW-1185">Reference proteome</keyword>
<dbReference type="RefSeq" id="WP_135527566.1">
    <property type="nucleotide sequence ID" value="NZ_SRLH01000009.1"/>
</dbReference>
<dbReference type="GO" id="GO:0005886">
    <property type="term" value="C:plasma membrane"/>
    <property type="evidence" value="ECO:0007669"/>
    <property type="project" value="UniProtKB-UniRule"/>
</dbReference>
<comment type="similarity">
    <text evidence="7">Belongs to the transglycosylase MltG family.</text>
</comment>
<organism evidence="8 9">
    <name type="scientific">Flavobacterium humi</name>
    <dbReference type="NCBI Taxonomy" id="2562683"/>
    <lineage>
        <taxon>Bacteria</taxon>
        <taxon>Pseudomonadati</taxon>
        <taxon>Bacteroidota</taxon>
        <taxon>Flavobacteriia</taxon>
        <taxon>Flavobacteriales</taxon>
        <taxon>Flavobacteriaceae</taxon>
        <taxon>Flavobacterium</taxon>
    </lineage>
</organism>
<dbReference type="GO" id="GO:0008932">
    <property type="term" value="F:lytic endotransglycosylase activity"/>
    <property type="evidence" value="ECO:0007669"/>
    <property type="project" value="UniProtKB-UniRule"/>
</dbReference>
<proteinExistence type="inferred from homology"/>
<keyword evidence="5 7" id="KW-0456">Lyase</keyword>
<dbReference type="Proteomes" id="UP000297407">
    <property type="component" value="Unassembled WGS sequence"/>
</dbReference>
<comment type="catalytic activity">
    <reaction evidence="7">
        <text>a peptidoglycan chain = a peptidoglycan chain with N-acetyl-1,6-anhydromuramyl-[peptide] at the reducing end + a peptidoglycan chain with N-acetylglucosamine at the non-reducing end.</text>
        <dbReference type="EC" id="4.2.2.29"/>
    </reaction>
</comment>
<evidence type="ECO:0000256" key="2">
    <source>
        <dbReference type="ARBA" id="ARBA00022692"/>
    </source>
</evidence>
<feature type="site" description="Important for catalytic activity" evidence="7">
    <location>
        <position position="212"/>
    </location>
</feature>
<gene>
    <name evidence="7 8" type="primary">mltG</name>
    <name evidence="8" type="ORF">E4635_15265</name>
</gene>